<evidence type="ECO:0000313" key="2">
    <source>
        <dbReference type="EMBL" id="AYE35316.1"/>
    </source>
</evidence>
<protein>
    <recommendedName>
        <fullName evidence="6">Lipoprotein</fullName>
    </recommendedName>
</protein>
<dbReference type="PROSITE" id="PS51257">
    <property type="entry name" value="PROKAR_LIPOPROTEIN"/>
    <property type="match status" value="1"/>
</dbReference>
<evidence type="ECO:0000313" key="5">
    <source>
        <dbReference type="Proteomes" id="UP001055437"/>
    </source>
</evidence>
<reference evidence="2 4" key="1">
    <citation type="submission" date="2017-09" db="EMBL/GenBank/DDBJ databases">
        <authorList>
            <person name="Thomas P."/>
            <person name="Seyboldt C."/>
        </authorList>
    </citation>
    <scope>NUCLEOTIDE SEQUENCE [LARGE SCALE GENOMIC DNA]</scope>
    <source>
        <strain evidence="2 4">DSM 7534</strain>
    </source>
</reference>
<evidence type="ECO:0008006" key="6">
    <source>
        <dbReference type="Google" id="ProtNLM"/>
    </source>
</evidence>
<organism evidence="2 4">
    <name type="scientific">Clostridium septicum</name>
    <dbReference type="NCBI Taxonomy" id="1504"/>
    <lineage>
        <taxon>Bacteria</taxon>
        <taxon>Bacillati</taxon>
        <taxon>Bacillota</taxon>
        <taxon>Clostridia</taxon>
        <taxon>Eubacteriales</taxon>
        <taxon>Clostridiaceae</taxon>
        <taxon>Clostridium</taxon>
    </lineage>
</organism>
<dbReference type="Proteomes" id="UP000280586">
    <property type="component" value="Chromosome"/>
</dbReference>
<dbReference type="GeneID" id="303561654"/>
<dbReference type="EMBL" id="CP023671">
    <property type="protein sequence ID" value="AYE35316.1"/>
    <property type="molecule type" value="Genomic_DNA"/>
</dbReference>
<dbReference type="AlphaFoldDB" id="A0A9N7JNY6"/>
<dbReference type="Proteomes" id="UP001055437">
    <property type="component" value="Chromosome"/>
</dbReference>
<evidence type="ECO:0000313" key="3">
    <source>
        <dbReference type="EMBL" id="USS01916.1"/>
    </source>
</evidence>
<feature type="signal peptide" evidence="1">
    <location>
        <begin position="1"/>
        <end position="20"/>
    </location>
</feature>
<keyword evidence="1" id="KW-0732">Signal</keyword>
<evidence type="ECO:0000256" key="1">
    <source>
        <dbReference type="SAM" id="SignalP"/>
    </source>
</evidence>
<evidence type="ECO:0000313" key="4">
    <source>
        <dbReference type="Proteomes" id="UP000280586"/>
    </source>
</evidence>
<feature type="chain" id="PRO_5040510385" description="Lipoprotein" evidence="1">
    <location>
        <begin position="21"/>
        <end position="176"/>
    </location>
</feature>
<dbReference type="RefSeq" id="WP_066679048.1">
    <property type="nucleotide sequence ID" value="NZ_CABMIZ010000062.1"/>
</dbReference>
<proteinExistence type="predicted"/>
<dbReference type="OrthoDB" id="2965923at2"/>
<accession>A0A9N7JNY6</accession>
<gene>
    <name evidence="2" type="ORF">CP523_13260</name>
    <name evidence="3" type="ORF">NH397_05655</name>
</gene>
<sequence>MKKILSIFLFLIISLGLVSCKSGEDLKAKTDKEVINNSDIDKKENINEKVTYNVDWEKCIHDTKAEFINSEQYSYLKDIYIEVSGDKVTFTAVLADSTDSKLALDLADSIIRRFNANAQLQDSSVKSSGKDYLGGLYDNYTISIGIAPLSEVKNQSKWYIYDAIEKKVHREPKLQK</sequence>
<dbReference type="EMBL" id="CP099799">
    <property type="protein sequence ID" value="USS01916.1"/>
    <property type="molecule type" value="Genomic_DNA"/>
</dbReference>
<keyword evidence="5" id="KW-1185">Reference proteome</keyword>
<name>A0A9N7JNY6_CLOSE</name>
<dbReference type="KEGG" id="csep:CP523_13260"/>
<reference evidence="3" key="2">
    <citation type="submission" date="2022-06" db="EMBL/GenBank/DDBJ databases">
        <authorList>
            <person name="Holder M.E."/>
            <person name="Ajami N.J."/>
            <person name="Petrosino J.F."/>
        </authorList>
    </citation>
    <scope>NUCLEOTIDE SEQUENCE</scope>
    <source>
        <strain evidence="3">RMA 8861</strain>
    </source>
</reference>